<accession>A0A9W6BT80</accession>
<sequence length="260" mass="26191">MVTAMPLQVEFGSSYGVRQLPEAPSAPLPPEAPSAPAQAPLPPAQPQLRPTVVGVPSYAMAPLLCAAGGADAWLACVLWPHAGVRHPHHVCRCGAGTVGRDGRLLIVIAGYGTQERNGNDRASAWSIRRKFRQSNRGPCPSHGASRCGAGCQPRVAAPQAAVPLPPRSPAAPPSRGNTTSEAGPRLCPWPCPASDGDGARGGGGGRCTSSAEVLFLLPAAYASLPDGAAAAALGAVLRGAGGGIGNGQARDAGCRDASSR</sequence>
<keyword evidence="3" id="KW-1185">Reference proteome</keyword>
<feature type="region of interest" description="Disordered" evidence="1">
    <location>
        <begin position="20"/>
        <end position="44"/>
    </location>
</feature>
<evidence type="ECO:0000313" key="3">
    <source>
        <dbReference type="Proteomes" id="UP001165080"/>
    </source>
</evidence>
<evidence type="ECO:0000256" key="1">
    <source>
        <dbReference type="SAM" id="MobiDB-lite"/>
    </source>
</evidence>
<dbReference type="AlphaFoldDB" id="A0A9W6BT80"/>
<evidence type="ECO:0000313" key="2">
    <source>
        <dbReference type="EMBL" id="GLC57455.1"/>
    </source>
</evidence>
<gene>
    <name evidence="2" type="primary">PLESTBF000611</name>
    <name evidence="2" type="ORF">PLESTB_001229000</name>
</gene>
<reference evidence="2 3" key="1">
    <citation type="journal article" date="2023" name="Commun. Biol.">
        <title>Reorganization of the ancestral sex-determining regions during the evolution of trioecy in Pleodorina starrii.</title>
        <authorList>
            <person name="Takahashi K."/>
            <person name="Suzuki S."/>
            <person name="Kawai-Toyooka H."/>
            <person name="Yamamoto K."/>
            <person name="Hamaji T."/>
            <person name="Ootsuki R."/>
            <person name="Yamaguchi H."/>
            <person name="Kawachi M."/>
            <person name="Higashiyama T."/>
            <person name="Nozaki H."/>
        </authorList>
    </citation>
    <scope>NUCLEOTIDE SEQUENCE [LARGE SCALE GENOMIC DNA]</scope>
    <source>
        <strain evidence="2 3">NIES-4479</strain>
    </source>
</reference>
<name>A0A9W6BT80_9CHLO</name>
<protein>
    <submittedName>
        <fullName evidence="2">Uncharacterized protein</fullName>
    </submittedName>
</protein>
<organism evidence="2 3">
    <name type="scientific">Pleodorina starrii</name>
    <dbReference type="NCBI Taxonomy" id="330485"/>
    <lineage>
        <taxon>Eukaryota</taxon>
        <taxon>Viridiplantae</taxon>
        <taxon>Chlorophyta</taxon>
        <taxon>core chlorophytes</taxon>
        <taxon>Chlorophyceae</taxon>
        <taxon>CS clade</taxon>
        <taxon>Chlamydomonadales</taxon>
        <taxon>Volvocaceae</taxon>
        <taxon>Pleodorina</taxon>
    </lineage>
</organism>
<dbReference type="EMBL" id="BRXU01000019">
    <property type="protein sequence ID" value="GLC57455.1"/>
    <property type="molecule type" value="Genomic_DNA"/>
</dbReference>
<feature type="compositionally biased region" description="Pro residues" evidence="1">
    <location>
        <begin position="163"/>
        <end position="172"/>
    </location>
</feature>
<proteinExistence type="predicted"/>
<comment type="caution">
    <text evidence="2">The sequence shown here is derived from an EMBL/GenBank/DDBJ whole genome shotgun (WGS) entry which is preliminary data.</text>
</comment>
<dbReference type="Proteomes" id="UP001165080">
    <property type="component" value="Unassembled WGS sequence"/>
</dbReference>
<feature type="region of interest" description="Disordered" evidence="1">
    <location>
        <begin position="161"/>
        <end position="189"/>
    </location>
</feature>
<feature type="compositionally biased region" description="Pro residues" evidence="1">
    <location>
        <begin position="24"/>
        <end position="44"/>
    </location>
</feature>